<evidence type="ECO:0000256" key="1">
    <source>
        <dbReference type="SAM" id="Phobius"/>
    </source>
</evidence>
<dbReference type="Proteomes" id="UP000824070">
    <property type="component" value="Unassembled WGS sequence"/>
</dbReference>
<reference evidence="3" key="2">
    <citation type="journal article" date="2021" name="PeerJ">
        <title>Extensive microbial diversity within the chicken gut microbiome revealed by metagenomics and culture.</title>
        <authorList>
            <person name="Gilroy R."/>
            <person name="Ravi A."/>
            <person name="Getino M."/>
            <person name="Pursley I."/>
            <person name="Horton D.L."/>
            <person name="Alikhan N.F."/>
            <person name="Baker D."/>
            <person name="Gharbi K."/>
            <person name="Hall N."/>
            <person name="Watson M."/>
            <person name="Adriaenssens E.M."/>
            <person name="Foster-Nyarko E."/>
            <person name="Jarju S."/>
            <person name="Secka A."/>
            <person name="Antonio M."/>
            <person name="Oren A."/>
            <person name="Chaudhuri R.R."/>
            <person name="La Ragione R."/>
            <person name="Hildebrand F."/>
            <person name="Pallen M.J."/>
        </authorList>
    </citation>
    <scope>NUCLEOTIDE SEQUENCE</scope>
    <source>
        <strain evidence="3">ChiGjej1B1-22543</strain>
    </source>
</reference>
<keyword evidence="1" id="KW-0812">Transmembrane</keyword>
<evidence type="ECO:0000256" key="2">
    <source>
        <dbReference type="SAM" id="SignalP"/>
    </source>
</evidence>
<organism evidence="3 4">
    <name type="scientific">Candidatus Alloenteromonas pullicola</name>
    <dbReference type="NCBI Taxonomy" id="2840784"/>
    <lineage>
        <taxon>Bacteria</taxon>
        <taxon>Bacillati</taxon>
        <taxon>Bacillota</taxon>
        <taxon>Bacillota incertae sedis</taxon>
        <taxon>Candidatus Alloenteromonas</taxon>
    </lineage>
</organism>
<keyword evidence="1" id="KW-1133">Transmembrane helix</keyword>
<name>A0A9D1LMP7_9FIRM</name>
<evidence type="ECO:0000313" key="3">
    <source>
        <dbReference type="EMBL" id="HIU44682.1"/>
    </source>
</evidence>
<proteinExistence type="predicted"/>
<dbReference type="AlphaFoldDB" id="A0A9D1LMP7"/>
<reference evidence="3" key="1">
    <citation type="submission" date="2020-10" db="EMBL/GenBank/DDBJ databases">
        <authorList>
            <person name="Gilroy R."/>
        </authorList>
    </citation>
    <scope>NUCLEOTIDE SEQUENCE</scope>
    <source>
        <strain evidence="3">ChiGjej1B1-22543</strain>
    </source>
</reference>
<gene>
    <name evidence="3" type="ORF">IAC52_00060</name>
</gene>
<dbReference type="EMBL" id="DVMV01000002">
    <property type="protein sequence ID" value="HIU44682.1"/>
    <property type="molecule type" value="Genomic_DNA"/>
</dbReference>
<feature type="signal peptide" evidence="2">
    <location>
        <begin position="1"/>
        <end position="35"/>
    </location>
</feature>
<sequence length="538" mass="57575">MKKAKPSKTAVKNIVATSLMLAILAPLISSSISVAGFDEERAQIEALFRPGDSFSFDGGKQGFVDSIDEEGDRLAYIAYPYRHLTDRYALPSLASDSLGISFSYGRAPQDDFEVALPKPMADRIFDKGHYGLGDLPDLGSLIGCKMPLQVPLLEGIDLTISGIFVAPEQPNGDYADGSLDNTLLLGERAYVISKAARNRIHSFYSQYVASIGEGDEGWLYAPYGEGPLIVGARAAERACLFGDYTMVSVEISSSSGSKTISCQRDSLISELEDAAIAEVLGEGYSPSRREDIEALYGGINVADYYDLADMEVARAAERQFVSFLQQAIGQGALPEGMSYEGVPIGGIAPEYAFGVFEGRIDEVNGLSPSMITPLSLEGFPTQKRAALRMLSISRKNGLYLASPYPSLADSAQSQFMILALAVPLAVAILALKIFYSRKKAAEGEGMEAKDAALEGVSAAASALPSFLLFFLLARFSPYGVSAVASGLAFPSLPFFGVHLGVFLAGIAICLSADLLFGLLRRRRRKRFSAVTCLPTGGH</sequence>
<keyword evidence="1" id="KW-0472">Membrane</keyword>
<evidence type="ECO:0000313" key="4">
    <source>
        <dbReference type="Proteomes" id="UP000824070"/>
    </source>
</evidence>
<feature type="transmembrane region" description="Helical" evidence="1">
    <location>
        <begin position="495"/>
        <end position="519"/>
    </location>
</feature>
<comment type="caution">
    <text evidence="3">The sequence shown here is derived from an EMBL/GenBank/DDBJ whole genome shotgun (WGS) entry which is preliminary data.</text>
</comment>
<protein>
    <submittedName>
        <fullName evidence="3">Uncharacterized protein</fullName>
    </submittedName>
</protein>
<accession>A0A9D1LMP7</accession>
<feature type="chain" id="PRO_5039029453" evidence="2">
    <location>
        <begin position="36"/>
        <end position="538"/>
    </location>
</feature>
<keyword evidence="2" id="KW-0732">Signal</keyword>
<feature type="transmembrane region" description="Helical" evidence="1">
    <location>
        <begin position="415"/>
        <end position="435"/>
    </location>
</feature>
<feature type="transmembrane region" description="Helical" evidence="1">
    <location>
        <begin position="456"/>
        <end position="475"/>
    </location>
</feature>